<feature type="transmembrane region" description="Helical" evidence="1">
    <location>
        <begin position="178"/>
        <end position="198"/>
    </location>
</feature>
<proteinExistence type="predicted"/>
<evidence type="ECO:0000256" key="1">
    <source>
        <dbReference type="SAM" id="Phobius"/>
    </source>
</evidence>
<dbReference type="eggNOG" id="COG2226">
    <property type="taxonomic scope" value="Bacteria"/>
</dbReference>
<organism evidence="2 3">
    <name type="scientific">Nonlabens tegetincola</name>
    <dbReference type="NCBI Taxonomy" id="323273"/>
    <lineage>
        <taxon>Bacteria</taxon>
        <taxon>Pseudomonadati</taxon>
        <taxon>Bacteroidota</taxon>
        <taxon>Flavobacteriia</taxon>
        <taxon>Flavobacteriales</taxon>
        <taxon>Flavobacteriaceae</taxon>
        <taxon>Nonlabens</taxon>
    </lineage>
</organism>
<dbReference type="GO" id="GO:0005886">
    <property type="term" value="C:plasma membrane"/>
    <property type="evidence" value="ECO:0007669"/>
    <property type="project" value="UniProtKB-SubCell"/>
</dbReference>
<feature type="transmembrane region" description="Helical" evidence="1">
    <location>
        <begin position="73"/>
        <end position="91"/>
    </location>
</feature>
<reference evidence="2" key="1">
    <citation type="journal article" date="2014" name="Genome Announc.">
        <title>Draft Genome Sequences of Marine Flavobacterium Nonlabens Strains NR17, NR24, NR27, NR32, NR33, and Ara13.</title>
        <authorList>
            <person name="Nakanishi M."/>
            <person name="Meirelles P."/>
            <person name="Suzuki R."/>
            <person name="Takatani N."/>
            <person name="Mino S."/>
            <person name="Suda W."/>
            <person name="Oshima K."/>
            <person name="Hattori M."/>
            <person name="Ohkuma M."/>
            <person name="Hosokawa M."/>
            <person name="Miyashita K."/>
            <person name="Thompson F.L."/>
            <person name="Niwa A."/>
            <person name="Sawabe T."/>
            <person name="Sawabe T."/>
        </authorList>
    </citation>
    <scope>NUCLEOTIDE SEQUENCE [LARGE SCALE GENOMIC DNA]</scope>
    <source>
        <strain evidence="2">JCM 19294</strain>
    </source>
</reference>
<dbReference type="RefSeq" id="WP_042279598.1">
    <property type="nucleotide sequence ID" value="NZ_BBML01000007.1"/>
</dbReference>
<keyword evidence="1" id="KW-1133">Transmembrane helix</keyword>
<accession>A0A090Q7N6</accession>
<feature type="transmembrane region" description="Helical" evidence="1">
    <location>
        <begin position="7"/>
        <end position="25"/>
    </location>
</feature>
<dbReference type="STRING" id="319236.BST91_09760"/>
<feature type="transmembrane region" description="Helical" evidence="1">
    <location>
        <begin position="284"/>
        <end position="305"/>
    </location>
</feature>
<evidence type="ECO:0000313" key="3">
    <source>
        <dbReference type="Proteomes" id="UP000029221"/>
    </source>
</evidence>
<comment type="caution">
    <text evidence="2">The sequence shown here is derived from an EMBL/GenBank/DDBJ whole genome shotgun (WGS) entry which is preliminary data.</text>
</comment>
<sequence>MKRRIKNGLCLTTIICCVLYAFFFTLSRKQFYQLTVTYILLFIGLACFWWLFKEFNRSYSQLVDQDKTLFQKHRTAILIGTVGVLLRLMIWEVTPNLSQDFFRFIWDGHMLLNGYNPYLYIPDEIIGEASSFIPNAQLLRAYMGDLSASHYTNYPPLNQFFFAVAAALGGKSITATVIFMRLFIILADIGTLVIMVKLLKQLGKPDYYSLLYFLNPFVLVELTGNLHWEGVMGFFMLLAFYLLLKLKKWWSALFMGYGILLKLMPLLILPILLNRTKFSKIISYYLFILIVVGIGFLPFLSIELFDKYSNSVGLWFGKFEFNASVYYLVREVGYGLVGYNTIGTIGKILPFCTLISVLLITYFRNNRTPVGLFTSVMFAFCLHLLFSTTVHPWYLVIPLLFSVFTKYRFMVVWSAFIFLSYYAYSNSNYQENLWLIAFEYVVVIGYFIYELFYFSRNRENTTNVNKNVSLYR</sequence>
<feature type="transmembrane region" description="Helical" evidence="1">
    <location>
        <begin position="370"/>
        <end position="395"/>
    </location>
</feature>
<dbReference type="Proteomes" id="UP000029221">
    <property type="component" value="Unassembled WGS sequence"/>
</dbReference>
<evidence type="ECO:0000313" key="2">
    <source>
        <dbReference type="EMBL" id="GAK97778.1"/>
    </source>
</evidence>
<feature type="transmembrane region" description="Helical" evidence="1">
    <location>
        <begin position="344"/>
        <end position="363"/>
    </location>
</feature>
<dbReference type="Pfam" id="PF26314">
    <property type="entry name" value="MptA_B_family"/>
    <property type="match status" value="1"/>
</dbReference>
<keyword evidence="3" id="KW-1185">Reference proteome</keyword>
<dbReference type="EMBL" id="BBML01000007">
    <property type="protein sequence ID" value="GAK97778.1"/>
    <property type="molecule type" value="Genomic_DNA"/>
</dbReference>
<feature type="transmembrane region" description="Helical" evidence="1">
    <location>
        <begin position="210"/>
        <end position="243"/>
    </location>
</feature>
<gene>
    <name evidence="2" type="ORF">JCM19294_317</name>
</gene>
<dbReference type="GO" id="GO:0016758">
    <property type="term" value="F:hexosyltransferase activity"/>
    <property type="evidence" value="ECO:0007669"/>
    <property type="project" value="InterPro"/>
</dbReference>
<name>A0A090Q7N6_9FLAO</name>
<feature type="transmembrane region" description="Helical" evidence="1">
    <location>
        <begin position="249"/>
        <end position="272"/>
    </location>
</feature>
<evidence type="ECO:0008006" key="4">
    <source>
        <dbReference type="Google" id="ProtNLM"/>
    </source>
</evidence>
<feature type="transmembrane region" description="Helical" evidence="1">
    <location>
        <begin position="433"/>
        <end position="454"/>
    </location>
</feature>
<keyword evidence="1" id="KW-0812">Transmembrane</keyword>
<keyword evidence="1" id="KW-0472">Membrane</keyword>
<protein>
    <recommendedName>
        <fullName evidence="4">Mannosyltransferase</fullName>
    </recommendedName>
</protein>
<dbReference type="AlphaFoldDB" id="A0A090Q7N6"/>
<feature type="transmembrane region" description="Helical" evidence="1">
    <location>
        <begin position="31"/>
        <end position="52"/>
    </location>
</feature>
<feature type="transmembrane region" description="Helical" evidence="1">
    <location>
        <begin position="407"/>
        <end position="424"/>
    </location>
</feature>